<evidence type="ECO:0000313" key="4">
    <source>
        <dbReference type="Proteomes" id="UP001238603"/>
    </source>
</evidence>
<evidence type="ECO:0000313" key="3">
    <source>
        <dbReference type="EMBL" id="MDL5031543.1"/>
    </source>
</evidence>
<feature type="transmembrane region" description="Helical" evidence="2">
    <location>
        <begin position="321"/>
        <end position="342"/>
    </location>
</feature>
<dbReference type="EMBL" id="JASVDS010000002">
    <property type="protein sequence ID" value="MDL5031543.1"/>
    <property type="molecule type" value="Genomic_DNA"/>
</dbReference>
<reference evidence="3 4" key="1">
    <citation type="submission" date="2023-06" db="EMBL/GenBank/DDBJ databases">
        <title>Pelomonas sp. APW6 16S ribosomal RNA gene genome sequencing and assembly.</title>
        <authorList>
            <person name="Woo H."/>
        </authorList>
    </citation>
    <scope>NUCLEOTIDE SEQUENCE [LARGE SCALE GENOMIC DNA]</scope>
    <source>
        <strain evidence="3 4">APW6</strain>
    </source>
</reference>
<keyword evidence="4" id="KW-1185">Reference proteome</keyword>
<keyword evidence="2" id="KW-0812">Transmembrane</keyword>
<proteinExistence type="predicted"/>
<gene>
    <name evidence="3" type="ORF">QRD43_06445</name>
</gene>
<protein>
    <submittedName>
        <fullName evidence="3">NnrS family protein</fullName>
    </submittedName>
</protein>
<feature type="transmembrane region" description="Helical" evidence="2">
    <location>
        <begin position="293"/>
        <end position="315"/>
    </location>
</feature>
<feature type="transmembrane region" description="Helical" evidence="2">
    <location>
        <begin position="168"/>
        <end position="193"/>
    </location>
</feature>
<dbReference type="RefSeq" id="WP_285981671.1">
    <property type="nucleotide sequence ID" value="NZ_JASVDS010000002.1"/>
</dbReference>
<organism evidence="3 4">
    <name type="scientific">Roseateles subflavus</name>
    <dbReference type="NCBI Taxonomy" id="3053353"/>
    <lineage>
        <taxon>Bacteria</taxon>
        <taxon>Pseudomonadati</taxon>
        <taxon>Pseudomonadota</taxon>
        <taxon>Betaproteobacteria</taxon>
        <taxon>Burkholderiales</taxon>
        <taxon>Sphaerotilaceae</taxon>
        <taxon>Roseateles</taxon>
    </lineage>
</organism>
<dbReference type="InterPro" id="IPR010266">
    <property type="entry name" value="NnrS"/>
</dbReference>
<keyword evidence="2" id="KW-0472">Membrane</keyword>
<evidence type="ECO:0000256" key="2">
    <source>
        <dbReference type="SAM" id="Phobius"/>
    </source>
</evidence>
<dbReference type="Pfam" id="PF05940">
    <property type="entry name" value="NnrS"/>
    <property type="match status" value="1"/>
</dbReference>
<dbReference type="Proteomes" id="UP001238603">
    <property type="component" value="Unassembled WGS sequence"/>
</dbReference>
<feature type="transmembrane region" description="Helical" evidence="2">
    <location>
        <begin position="68"/>
        <end position="92"/>
    </location>
</feature>
<keyword evidence="2" id="KW-1133">Transmembrane helix</keyword>
<feature type="transmembrane region" description="Helical" evidence="2">
    <location>
        <begin position="362"/>
        <end position="382"/>
    </location>
</feature>
<accession>A0ABT7LFC8</accession>
<comment type="caution">
    <text evidence="3">The sequence shown here is derived from an EMBL/GenBank/DDBJ whole genome shotgun (WGS) entry which is preliminary data.</text>
</comment>
<name>A0ABT7LFC8_9BURK</name>
<sequence length="416" mass="43675">MRTPPPRTTPFAAPPTRKLPPGARPHQRLFALGLALAALTGLWWAAVLLARAQGLAVPWAVPAGLAHGLLFGLGAMPAFIAGFFFTAGPRWLQVAPDLVPVTRLHRYAAVMALGWACAWPGLHLNATLAGAGVVGVAVGWGALWRLAGQLLRSSRAPDRLHLRGVHGAWLVGLMCLGVTGLALLAGQFGIARLGLQGGLWWSLLPIFLMALHRMVPMFADFAPWPVPERRLFWAALAACAWGGAWALLEVWPTPLALPSFVRFGRAGIEALAAALLLAQAWRWRRMAGLPLMALMLCGGGWLAVGIGLSAVSAAARGLGGTGLGLAPLHAVFAGGLASLMLAQVTRVSSAHAGRAVAMDRGLGGWVLILQLAVALRLWAAVAMSAPPWVLPLAAGLWAIALTGWSLRLLGWQRSAG</sequence>
<feature type="transmembrane region" description="Helical" evidence="2">
    <location>
        <begin position="128"/>
        <end position="147"/>
    </location>
</feature>
<feature type="transmembrane region" description="Helical" evidence="2">
    <location>
        <begin position="388"/>
        <end position="409"/>
    </location>
</feature>
<feature type="region of interest" description="Disordered" evidence="1">
    <location>
        <begin position="1"/>
        <end position="22"/>
    </location>
</feature>
<feature type="transmembrane region" description="Helical" evidence="2">
    <location>
        <begin position="231"/>
        <end position="248"/>
    </location>
</feature>
<feature type="transmembrane region" description="Helical" evidence="2">
    <location>
        <begin position="199"/>
        <end position="219"/>
    </location>
</feature>
<evidence type="ECO:0000256" key="1">
    <source>
        <dbReference type="SAM" id="MobiDB-lite"/>
    </source>
</evidence>